<dbReference type="RefSeq" id="WP_133818004.1">
    <property type="nucleotide sequence ID" value="NZ_SNZH01000004.1"/>
</dbReference>
<protein>
    <submittedName>
        <fullName evidence="4">Polyketide cyclase/dehydrase/lipid transport protein</fullName>
    </submittedName>
</protein>
<dbReference type="SUPFAM" id="SSF55961">
    <property type="entry name" value="Bet v1-like"/>
    <property type="match status" value="1"/>
</dbReference>
<gene>
    <name evidence="4" type="ORF">DFR29_10458</name>
</gene>
<dbReference type="OrthoDB" id="9134299at2"/>
<feature type="domain" description="Coenzyme Q-binding protein COQ10 START" evidence="3">
    <location>
        <begin position="10"/>
        <end position="134"/>
    </location>
</feature>
<dbReference type="Gene3D" id="3.30.530.20">
    <property type="match status" value="1"/>
</dbReference>
<dbReference type="InterPro" id="IPR005031">
    <property type="entry name" value="COQ10_START"/>
</dbReference>
<evidence type="ECO:0000259" key="3">
    <source>
        <dbReference type="Pfam" id="PF03364"/>
    </source>
</evidence>
<dbReference type="AlphaFoldDB" id="A0A4R6Z232"/>
<evidence type="ECO:0000256" key="1">
    <source>
        <dbReference type="ARBA" id="ARBA00008918"/>
    </source>
</evidence>
<reference evidence="4 5" key="1">
    <citation type="submission" date="2019-03" db="EMBL/GenBank/DDBJ databases">
        <title>Genomic Encyclopedia of Type Strains, Phase IV (KMG-IV): sequencing the most valuable type-strain genomes for metagenomic binning, comparative biology and taxonomic classification.</title>
        <authorList>
            <person name="Goeker M."/>
        </authorList>
    </citation>
    <scope>NUCLEOTIDE SEQUENCE [LARGE SCALE GENOMIC DNA]</scope>
    <source>
        <strain evidence="4 5">DSM 21667</strain>
    </source>
</reference>
<dbReference type="Proteomes" id="UP000295293">
    <property type="component" value="Unassembled WGS sequence"/>
</dbReference>
<proteinExistence type="inferred from homology"/>
<keyword evidence="5" id="KW-1185">Reference proteome</keyword>
<sequence length="168" mass="18640">MKTATLQFLISQPATSVYEVIADFPSYETFADAVRKVEIYNVKPGSCESFWEVKFRDGLLRWHERDAFFPEQGRILFSQTKGDLAVFDGSWQAQPHDECTTLLTFHAVLDLGLPQLASLLEPIAVQALRENITSIVNGLFEGHVHTAPVPSAAQMAVTSEDDRAVSAL</sequence>
<evidence type="ECO:0000313" key="4">
    <source>
        <dbReference type="EMBL" id="TDR45630.1"/>
    </source>
</evidence>
<evidence type="ECO:0000256" key="2">
    <source>
        <dbReference type="ARBA" id="ARBA00022649"/>
    </source>
</evidence>
<name>A0A4R6Z232_9GAMM</name>
<keyword evidence="2" id="KW-1277">Toxin-antitoxin system</keyword>
<accession>A0A4R6Z232</accession>
<comment type="caution">
    <text evidence="4">The sequence shown here is derived from an EMBL/GenBank/DDBJ whole genome shotgun (WGS) entry which is preliminary data.</text>
</comment>
<dbReference type="EMBL" id="SNZH01000004">
    <property type="protein sequence ID" value="TDR45630.1"/>
    <property type="molecule type" value="Genomic_DNA"/>
</dbReference>
<dbReference type="InterPro" id="IPR023393">
    <property type="entry name" value="START-like_dom_sf"/>
</dbReference>
<comment type="similarity">
    <text evidence="1">Belongs to the ribosome association toxin RatA family.</text>
</comment>
<organism evidence="4 5">
    <name type="scientific">Tahibacter aquaticus</name>
    <dbReference type="NCBI Taxonomy" id="520092"/>
    <lineage>
        <taxon>Bacteria</taxon>
        <taxon>Pseudomonadati</taxon>
        <taxon>Pseudomonadota</taxon>
        <taxon>Gammaproteobacteria</taxon>
        <taxon>Lysobacterales</taxon>
        <taxon>Rhodanobacteraceae</taxon>
        <taxon>Tahibacter</taxon>
    </lineage>
</organism>
<dbReference type="Pfam" id="PF03364">
    <property type="entry name" value="Polyketide_cyc"/>
    <property type="match status" value="1"/>
</dbReference>
<evidence type="ECO:0000313" key="5">
    <source>
        <dbReference type="Proteomes" id="UP000295293"/>
    </source>
</evidence>